<dbReference type="SMART" id="SM00855">
    <property type="entry name" value="PGAM"/>
    <property type="match status" value="1"/>
</dbReference>
<evidence type="ECO:0000256" key="4">
    <source>
        <dbReference type="ARBA" id="ARBA00023235"/>
    </source>
</evidence>
<keyword evidence="3" id="KW-0324">Glycolysis</keyword>
<reference evidence="7 8" key="1">
    <citation type="journal article" date="2016" name="Nat. Commun.">
        <title>Thousands of microbial genomes shed light on interconnected biogeochemical processes in an aquifer system.</title>
        <authorList>
            <person name="Anantharaman K."/>
            <person name="Brown C.T."/>
            <person name="Hug L.A."/>
            <person name="Sharon I."/>
            <person name="Castelle C.J."/>
            <person name="Probst A.J."/>
            <person name="Thomas B.C."/>
            <person name="Singh A."/>
            <person name="Wilkins M.J."/>
            <person name="Karaoz U."/>
            <person name="Brodie E.L."/>
            <person name="Williams K.H."/>
            <person name="Hubbard S.S."/>
            <person name="Banfield J.F."/>
        </authorList>
    </citation>
    <scope>NUCLEOTIDE SEQUENCE [LARGE SCALE GENOMIC DNA]</scope>
</reference>
<dbReference type="SUPFAM" id="SSF53254">
    <property type="entry name" value="Phosphoglycerate mutase-like"/>
    <property type="match status" value="1"/>
</dbReference>
<dbReference type="EC" id="5.4.2.11" evidence="2"/>
<keyword evidence="4" id="KW-0413">Isomerase</keyword>
<dbReference type="GO" id="GO:0006096">
    <property type="term" value="P:glycolytic process"/>
    <property type="evidence" value="ECO:0007669"/>
    <property type="project" value="UniProtKB-KW"/>
</dbReference>
<dbReference type="AlphaFoldDB" id="A0A1F4UQB4"/>
<dbReference type="PROSITE" id="PS00175">
    <property type="entry name" value="PG_MUTASE"/>
    <property type="match status" value="1"/>
</dbReference>
<organism evidence="7 8">
    <name type="scientific">candidate division WWE3 bacterium RIFCSPHIGHO2_01_FULL_42_13</name>
    <dbReference type="NCBI Taxonomy" id="1802617"/>
    <lineage>
        <taxon>Bacteria</taxon>
        <taxon>Katanobacteria</taxon>
    </lineage>
</organism>
<feature type="binding site" evidence="6">
    <location>
        <begin position="48"/>
        <end position="55"/>
    </location>
    <ligand>
        <name>substrate</name>
    </ligand>
</feature>
<sequence>MSLPELPQLYEKYGKEKVDEAISFLTYRHTTPLPKDEPLDTPILYVFRHGQSQDNLDLLFSGWRDVDLTDEGVEQAEVLAEKLADKKIQMLISSDQKRTYKTMQIAMSKNLHAQGLETILDKRLRERSYGDWQGTSKLVMQLEDPKGLAEVRRGWKKPAPNGESLVDVNKRVNELLDEIIPQMKEHKINVAIACSSNSIRPIRKRFENLSEDEAANIETQLAQDYAAYPIK</sequence>
<evidence type="ECO:0000256" key="3">
    <source>
        <dbReference type="ARBA" id="ARBA00023152"/>
    </source>
</evidence>
<dbReference type="EMBL" id="MEVA01000016">
    <property type="protein sequence ID" value="OGC47145.1"/>
    <property type="molecule type" value="Genomic_DNA"/>
</dbReference>
<evidence type="ECO:0000256" key="6">
    <source>
        <dbReference type="PIRSR" id="PIRSR613078-2"/>
    </source>
</evidence>
<evidence type="ECO:0000256" key="2">
    <source>
        <dbReference type="ARBA" id="ARBA00012028"/>
    </source>
</evidence>
<dbReference type="Pfam" id="PF00300">
    <property type="entry name" value="His_Phos_1"/>
    <property type="match status" value="1"/>
</dbReference>
<proteinExistence type="inferred from homology"/>
<dbReference type="Proteomes" id="UP000176608">
    <property type="component" value="Unassembled WGS sequence"/>
</dbReference>
<evidence type="ECO:0000256" key="1">
    <source>
        <dbReference type="ARBA" id="ARBA00006717"/>
    </source>
</evidence>
<gene>
    <name evidence="7" type="ORF">A2886_00665</name>
</gene>
<evidence type="ECO:0000313" key="8">
    <source>
        <dbReference type="Proteomes" id="UP000176608"/>
    </source>
</evidence>
<dbReference type="InterPro" id="IPR001345">
    <property type="entry name" value="PG/BPGM_mutase_AS"/>
</dbReference>
<dbReference type="InterPro" id="IPR029033">
    <property type="entry name" value="His_PPase_superfam"/>
</dbReference>
<dbReference type="PANTHER" id="PTHR11931">
    <property type="entry name" value="PHOSPHOGLYCERATE MUTASE"/>
    <property type="match status" value="1"/>
</dbReference>
<feature type="active site" description="Proton donor/acceptor" evidence="5">
    <location>
        <position position="126"/>
    </location>
</feature>
<evidence type="ECO:0000256" key="5">
    <source>
        <dbReference type="PIRSR" id="PIRSR613078-1"/>
    </source>
</evidence>
<dbReference type="STRING" id="1802617.A2886_00665"/>
<feature type="binding site" evidence="6">
    <location>
        <position position="137"/>
    </location>
    <ligand>
        <name>substrate</name>
    </ligand>
</feature>
<dbReference type="Gene3D" id="3.40.50.1240">
    <property type="entry name" value="Phosphoglycerate mutase-like"/>
    <property type="match status" value="1"/>
</dbReference>
<protein>
    <recommendedName>
        <fullName evidence="2">phosphoglycerate mutase (2,3-diphosphoglycerate-dependent)</fullName>
        <ecNumber evidence="2">5.4.2.11</ecNumber>
    </recommendedName>
</protein>
<comment type="caution">
    <text evidence="7">The sequence shown here is derived from an EMBL/GenBank/DDBJ whole genome shotgun (WGS) entry which is preliminary data.</text>
</comment>
<name>A0A1F4UQB4_UNCKA</name>
<dbReference type="GO" id="GO:0004619">
    <property type="term" value="F:phosphoglycerate mutase activity"/>
    <property type="evidence" value="ECO:0007669"/>
    <property type="project" value="UniProtKB-EC"/>
</dbReference>
<feature type="active site" description="Tele-phosphohistidine intermediate" evidence="5">
    <location>
        <position position="49"/>
    </location>
</feature>
<feature type="binding site" evidence="6">
    <location>
        <position position="98"/>
    </location>
    <ligand>
        <name>substrate</name>
    </ligand>
</feature>
<dbReference type="InterPro" id="IPR005952">
    <property type="entry name" value="Phosphogly_mut1"/>
</dbReference>
<dbReference type="CDD" id="cd07067">
    <property type="entry name" value="HP_PGM_like"/>
    <property type="match status" value="1"/>
</dbReference>
<comment type="similarity">
    <text evidence="1">Belongs to the phosphoglycerate mutase family. BPG-dependent PGAM subfamily.</text>
</comment>
<dbReference type="InterPro" id="IPR013078">
    <property type="entry name" value="His_Pase_superF_clade-1"/>
</dbReference>
<accession>A0A1F4UQB4</accession>
<feature type="binding site" evidence="6">
    <location>
        <begin position="126"/>
        <end position="129"/>
    </location>
    <ligand>
        <name>substrate</name>
    </ligand>
</feature>
<feature type="binding site" evidence="6">
    <location>
        <begin position="152"/>
        <end position="153"/>
    </location>
    <ligand>
        <name>substrate</name>
    </ligand>
</feature>
<evidence type="ECO:0000313" key="7">
    <source>
        <dbReference type="EMBL" id="OGC47145.1"/>
    </source>
</evidence>